<evidence type="ECO:0000256" key="1">
    <source>
        <dbReference type="ARBA" id="ARBA00004429"/>
    </source>
</evidence>
<protein>
    <recommendedName>
        <fullName evidence="9">TRAP transporter small permease protein</fullName>
    </recommendedName>
</protein>
<feature type="transmembrane region" description="Helical" evidence="9">
    <location>
        <begin position="136"/>
        <end position="157"/>
    </location>
</feature>
<dbReference type="Pfam" id="PF04290">
    <property type="entry name" value="DctQ"/>
    <property type="match status" value="1"/>
</dbReference>
<keyword evidence="3" id="KW-1003">Cell membrane</keyword>
<evidence type="ECO:0000256" key="2">
    <source>
        <dbReference type="ARBA" id="ARBA00022448"/>
    </source>
</evidence>
<keyword evidence="4 9" id="KW-0997">Cell inner membrane</keyword>
<proteinExistence type="inferred from homology"/>
<evidence type="ECO:0000313" key="12">
    <source>
        <dbReference type="Proteomes" id="UP000315252"/>
    </source>
</evidence>
<accession>A0A545TGG6</accession>
<dbReference type="Proteomes" id="UP000315252">
    <property type="component" value="Unassembled WGS sequence"/>
</dbReference>
<dbReference type="AlphaFoldDB" id="A0A545TGG6"/>
<evidence type="ECO:0000256" key="9">
    <source>
        <dbReference type="RuleBase" id="RU369079"/>
    </source>
</evidence>
<dbReference type="GO" id="GO:0005886">
    <property type="term" value="C:plasma membrane"/>
    <property type="evidence" value="ECO:0007669"/>
    <property type="project" value="UniProtKB-SubCell"/>
</dbReference>
<keyword evidence="6 9" id="KW-1133">Transmembrane helix</keyword>
<organism evidence="11 12">
    <name type="scientific">Denitrobaculum tricleocarpae</name>
    <dbReference type="NCBI Taxonomy" id="2591009"/>
    <lineage>
        <taxon>Bacteria</taxon>
        <taxon>Pseudomonadati</taxon>
        <taxon>Pseudomonadota</taxon>
        <taxon>Alphaproteobacteria</taxon>
        <taxon>Rhodospirillales</taxon>
        <taxon>Rhodospirillaceae</taxon>
        <taxon>Denitrobaculum</taxon>
    </lineage>
</organism>
<dbReference type="PANTHER" id="PTHR35011">
    <property type="entry name" value="2,3-DIKETO-L-GULONATE TRAP TRANSPORTER SMALL PERMEASE PROTEIN YIAM"/>
    <property type="match status" value="1"/>
</dbReference>
<dbReference type="PANTHER" id="PTHR35011:SF10">
    <property type="entry name" value="TRAP TRANSPORTER SMALL PERMEASE PROTEIN"/>
    <property type="match status" value="1"/>
</dbReference>
<keyword evidence="7 9" id="KW-0472">Membrane</keyword>
<dbReference type="GO" id="GO:0015740">
    <property type="term" value="P:C4-dicarboxylate transport"/>
    <property type="evidence" value="ECO:0007669"/>
    <property type="project" value="TreeGrafter"/>
</dbReference>
<sequence length="177" mass="18973">MSQLLSWLRRMNERLAVIAGLLLLASVTVTILDIIARRVGLSLGGTDEFSGYAMAISTSWGISYALTCMAHVRIDLLRAKAAPAGRALFDAIAILSLAGTALVIGYRVWPVLAKTLKSGATANTPLETPLWIPQSLWFAGWAWFAVSAVIIALAVILHIAGRKFDAVDEIAGVRTEV</sequence>
<comment type="subunit">
    <text evidence="9">The complex comprises the extracytoplasmic solute receptor protein and the two transmembrane proteins.</text>
</comment>
<feature type="transmembrane region" description="Helical" evidence="9">
    <location>
        <begin position="49"/>
        <end position="66"/>
    </location>
</feature>
<dbReference type="GO" id="GO:0022857">
    <property type="term" value="F:transmembrane transporter activity"/>
    <property type="evidence" value="ECO:0007669"/>
    <property type="project" value="UniProtKB-UniRule"/>
</dbReference>
<dbReference type="OrthoDB" id="6160477at2"/>
<keyword evidence="12" id="KW-1185">Reference proteome</keyword>
<comment type="caution">
    <text evidence="11">The sequence shown here is derived from an EMBL/GenBank/DDBJ whole genome shotgun (WGS) entry which is preliminary data.</text>
</comment>
<evidence type="ECO:0000256" key="8">
    <source>
        <dbReference type="ARBA" id="ARBA00038436"/>
    </source>
</evidence>
<gene>
    <name evidence="11" type="ORF">FKG95_21910</name>
</gene>
<evidence type="ECO:0000256" key="6">
    <source>
        <dbReference type="ARBA" id="ARBA00022989"/>
    </source>
</evidence>
<evidence type="ECO:0000256" key="5">
    <source>
        <dbReference type="ARBA" id="ARBA00022692"/>
    </source>
</evidence>
<feature type="transmembrane region" description="Helical" evidence="9">
    <location>
        <begin position="87"/>
        <end position="109"/>
    </location>
</feature>
<evidence type="ECO:0000259" key="10">
    <source>
        <dbReference type="Pfam" id="PF04290"/>
    </source>
</evidence>
<keyword evidence="2 9" id="KW-0813">Transport</keyword>
<keyword evidence="5 9" id="KW-0812">Transmembrane</keyword>
<evidence type="ECO:0000256" key="4">
    <source>
        <dbReference type="ARBA" id="ARBA00022519"/>
    </source>
</evidence>
<evidence type="ECO:0000313" key="11">
    <source>
        <dbReference type="EMBL" id="TQV76288.1"/>
    </source>
</evidence>
<evidence type="ECO:0000256" key="3">
    <source>
        <dbReference type="ARBA" id="ARBA00022475"/>
    </source>
</evidence>
<feature type="domain" description="Tripartite ATP-independent periplasmic transporters DctQ component" evidence="10">
    <location>
        <begin position="27"/>
        <end position="150"/>
    </location>
</feature>
<comment type="subcellular location">
    <subcellularLocation>
        <location evidence="1 9">Cell inner membrane</location>
        <topology evidence="1 9">Multi-pass membrane protein</topology>
    </subcellularLocation>
</comment>
<dbReference type="InterPro" id="IPR007387">
    <property type="entry name" value="TRAP_DctQ"/>
</dbReference>
<comment type="function">
    <text evidence="9">Part of the tripartite ATP-independent periplasmic (TRAP) transport system.</text>
</comment>
<comment type="similarity">
    <text evidence="8 9">Belongs to the TRAP transporter small permease family.</text>
</comment>
<feature type="transmembrane region" description="Helical" evidence="9">
    <location>
        <begin position="15"/>
        <end position="37"/>
    </location>
</feature>
<reference evidence="11 12" key="1">
    <citation type="submission" date="2019-06" db="EMBL/GenBank/DDBJ databases">
        <title>Whole genome sequence for Rhodospirillaceae sp. R148.</title>
        <authorList>
            <person name="Wang G."/>
        </authorList>
    </citation>
    <scope>NUCLEOTIDE SEQUENCE [LARGE SCALE GENOMIC DNA]</scope>
    <source>
        <strain evidence="11 12">R148</strain>
    </source>
</reference>
<evidence type="ECO:0000256" key="7">
    <source>
        <dbReference type="ARBA" id="ARBA00023136"/>
    </source>
</evidence>
<dbReference type="InterPro" id="IPR055348">
    <property type="entry name" value="DctQ"/>
</dbReference>
<dbReference type="EMBL" id="VHSH01000008">
    <property type="protein sequence ID" value="TQV76288.1"/>
    <property type="molecule type" value="Genomic_DNA"/>
</dbReference>
<name>A0A545TGG6_9PROT</name>